<protein>
    <recommendedName>
        <fullName evidence="4">Outer membrane protein beta-barrel domain-containing protein</fullName>
    </recommendedName>
</protein>
<dbReference type="AlphaFoldDB" id="A0A401LQU5"/>
<gene>
    <name evidence="2" type="ORF">KGMB02408_08040</name>
</gene>
<keyword evidence="1" id="KW-0732">Signal</keyword>
<dbReference type="Proteomes" id="UP000288079">
    <property type="component" value="Unassembled WGS sequence"/>
</dbReference>
<reference evidence="2 3" key="1">
    <citation type="submission" date="2018-10" db="EMBL/GenBank/DDBJ databases">
        <title>Draft Genome Sequence of Bacteroides sp. KCTC 15687.</title>
        <authorList>
            <person name="Yu S.Y."/>
            <person name="Kim J.S."/>
            <person name="Oh B.S."/>
            <person name="Park S.H."/>
            <person name="Kang S.W."/>
            <person name="Park J.E."/>
            <person name="Choi S.H."/>
            <person name="Han K.I."/>
            <person name="Lee K.C."/>
            <person name="Eom M.K."/>
            <person name="Suh M.K."/>
            <person name="Lee D.H."/>
            <person name="Yoon H."/>
            <person name="Kim B."/>
            <person name="Yang S.J."/>
            <person name="Lee J.S."/>
            <person name="Lee J.H."/>
        </authorList>
    </citation>
    <scope>NUCLEOTIDE SEQUENCE [LARGE SCALE GENOMIC DNA]</scope>
    <source>
        <strain evidence="2 3">KCTC 15687</strain>
    </source>
</reference>
<feature type="chain" id="PRO_5019451963" description="Outer membrane protein beta-barrel domain-containing protein" evidence="1">
    <location>
        <begin position="22"/>
        <end position="139"/>
    </location>
</feature>
<proteinExistence type="predicted"/>
<evidence type="ECO:0000313" key="3">
    <source>
        <dbReference type="Proteomes" id="UP000288079"/>
    </source>
</evidence>
<keyword evidence="3" id="KW-1185">Reference proteome</keyword>
<comment type="caution">
    <text evidence="2">The sequence shown here is derived from an EMBL/GenBank/DDBJ whole genome shotgun (WGS) entry which is preliminary data.</text>
</comment>
<evidence type="ECO:0000313" key="2">
    <source>
        <dbReference type="EMBL" id="GCB33859.1"/>
    </source>
</evidence>
<evidence type="ECO:0008006" key="4">
    <source>
        <dbReference type="Google" id="ProtNLM"/>
    </source>
</evidence>
<organism evidence="2 3">
    <name type="scientific">Bacteroides faecalis</name>
    <dbReference type="NCBI Taxonomy" id="2447885"/>
    <lineage>
        <taxon>Bacteria</taxon>
        <taxon>Pseudomonadati</taxon>
        <taxon>Bacteroidota</taxon>
        <taxon>Bacteroidia</taxon>
        <taxon>Bacteroidales</taxon>
        <taxon>Bacteroidaceae</taxon>
        <taxon>Bacteroides</taxon>
    </lineage>
</organism>
<sequence length="139" mass="15813">MRKLTAIFILCLLSSFHTLSAQETQEKSKSTKSTSEEYTKFRFGGYGEIVAKFKDYGINRFYGGSDGNANDQRNTISIPRFVLAFDYKFNSKWILGAEIEFESGGTGTALELETLRMENMKQKLKRGVKLPWNNFTLPA</sequence>
<accession>A0A401LQU5</accession>
<name>A0A401LQU5_9BACE</name>
<evidence type="ECO:0000256" key="1">
    <source>
        <dbReference type="SAM" id="SignalP"/>
    </source>
</evidence>
<dbReference type="EMBL" id="BHWB01000002">
    <property type="protein sequence ID" value="GCB33859.1"/>
    <property type="molecule type" value="Genomic_DNA"/>
</dbReference>
<feature type="signal peptide" evidence="1">
    <location>
        <begin position="1"/>
        <end position="21"/>
    </location>
</feature>